<dbReference type="SUPFAM" id="SSF56024">
    <property type="entry name" value="Phospholipase D/nuclease"/>
    <property type="match status" value="2"/>
</dbReference>
<feature type="domain" description="PLD phosphodiesterase" evidence="2">
    <location>
        <begin position="242"/>
        <end position="269"/>
    </location>
</feature>
<dbReference type="AlphaFoldDB" id="C5J792"/>
<dbReference type="HOGENOM" id="CLU_038053_1_2_14"/>
<dbReference type="GO" id="GO:0030572">
    <property type="term" value="F:phosphatidyltransferase activity"/>
    <property type="evidence" value="ECO:0007669"/>
    <property type="project" value="UniProtKB-ARBA"/>
</dbReference>
<dbReference type="PROSITE" id="PS50035">
    <property type="entry name" value="PLD"/>
    <property type="match status" value="2"/>
</dbReference>
<keyword evidence="1" id="KW-0472">Membrane</keyword>
<organism evidence="3 4">
    <name type="scientific">Mesomycoplasma conjunctivae (strain ATCC 25834 / NCTC 10147 / HRC/581)</name>
    <name type="common">Mycoplasma conjunctivae</name>
    <dbReference type="NCBI Taxonomy" id="572263"/>
    <lineage>
        <taxon>Bacteria</taxon>
        <taxon>Bacillati</taxon>
        <taxon>Mycoplasmatota</taxon>
        <taxon>Mycoplasmoidales</taxon>
        <taxon>Metamycoplasmataceae</taxon>
        <taxon>Mesomycoplasma</taxon>
    </lineage>
</organism>
<sequence length="510" mass="60634">MQRKNQVFFYYLFLILTLAALASVIFLLYFVLIRKLDWYLFAIVILVYFFNLIFNLYLLLQQRNFEAKISWIAIFSIIPFIGSFLYVIYGRRYINRKNSKHFFQEYKNFTKQENLQIPNIEVENEKNFLLEYAQNKFNSPIRSFNSEIIVDGFKFFELFFNAIRNAKKFIFIDTFIIKNDFIWKELKQILIQKSLEGVEVKIIVDSLGVYFIKNREWKDLKSNKVEILFYNIIKFPFLSGNKLYRNHRKVYLIDGEIVFTGGNNISEEYIGFNKKFGYWVDLNMKLEGSIVQSYTQNFLFSWNKWSSKKQQFVYKKEEYLTTVPINEDSNDSKNYGVVLQSGPVTEESIIEGFILKQIYSARKKIQLFTPYFAPSQKIIDALSDVLLAGIEVEIYIPGKNDKSFFIYFNSYFAKMLKEKGAKIYIFKKLFYHSKSIIIDEKIGIMGTLNLDLRSLFSQFEISLLLTGPGIHTYLEYIQDMKNKKIVVEKQDYIKINLFFKMLIHLFKPIV</sequence>
<keyword evidence="1" id="KW-0812">Transmembrane</keyword>
<dbReference type="CDD" id="cd09112">
    <property type="entry name" value="PLDc_CLS_2"/>
    <property type="match status" value="1"/>
</dbReference>
<proteinExistence type="predicted"/>
<dbReference type="Proteomes" id="UP000001491">
    <property type="component" value="Chromosome"/>
</dbReference>
<evidence type="ECO:0000313" key="3">
    <source>
        <dbReference type="EMBL" id="CAT05355.1"/>
    </source>
</evidence>
<feature type="domain" description="PLD phosphodiesterase" evidence="2">
    <location>
        <begin position="427"/>
        <end position="454"/>
    </location>
</feature>
<dbReference type="GO" id="GO:0032049">
    <property type="term" value="P:cardiolipin biosynthetic process"/>
    <property type="evidence" value="ECO:0007669"/>
    <property type="project" value="UniProtKB-ARBA"/>
</dbReference>
<dbReference type="InterPro" id="IPR025202">
    <property type="entry name" value="PLD-like_dom"/>
</dbReference>
<feature type="transmembrane region" description="Helical" evidence="1">
    <location>
        <begin position="71"/>
        <end position="89"/>
    </location>
</feature>
<reference evidence="4" key="1">
    <citation type="journal article" date="2009" name="BMC Bioinformatics">
        <title>The Mycoplasma conjunctivae genome sequencing, annotation and analysis.</title>
        <authorList>
            <person name="Calderon-Copete S.P."/>
            <person name="Wigger G."/>
            <person name="Wunderlin C."/>
            <person name="Schmidheini T."/>
            <person name="Frey J."/>
            <person name="Quail M.A."/>
            <person name="Falquet L."/>
        </authorList>
    </citation>
    <scope>NUCLEOTIDE SEQUENCE [LARGE SCALE GENOMIC DNA]</scope>
    <source>
        <strain evidence="4">ATCC 25834 / NCTC 10147 / HRC/581</strain>
    </source>
</reference>
<dbReference type="GO" id="GO:0005886">
    <property type="term" value="C:plasma membrane"/>
    <property type="evidence" value="ECO:0007669"/>
    <property type="project" value="UniProtKB-SubCell"/>
</dbReference>
<name>C5J792_MESCH</name>
<keyword evidence="1" id="KW-1133">Transmembrane helix</keyword>
<evidence type="ECO:0000313" key="4">
    <source>
        <dbReference type="Proteomes" id="UP000001491"/>
    </source>
</evidence>
<gene>
    <name evidence="3" type="primary">cls</name>
    <name evidence="3" type="ordered locus">MCJ_006610</name>
</gene>
<accession>C5J792</accession>
<dbReference type="CDD" id="cd09110">
    <property type="entry name" value="PLDc_CLS_1"/>
    <property type="match status" value="1"/>
</dbReference>
<evidence type="ECO:0000256" key="1">
    <source>
        <dbReference type="SAM" id="Phobius"/>
    </source>
</evidence>
<dbReference type="PANTHER" id="PTHR21248:SF22">
    <property type="entry name" value="PHOSPHOLIPASE D"/>
    <property type="match status" value="1"/>
</dbReference>
<dbReference type="InterPro" id="IPR001736">
    <property type="entry name" value="PLipase_D/transphosphatidylase"/>
</dbReference>
<dbReference type="KEGG" id="mco:MCJ_006610"/>
<dbReference type="Pfam" id="PF13091">
    <property type="entry name" value="PLDc_2"/>
    <property type="match status" value="2"/>
</dbReference>
<keyword evidence="4" id="KW-1185">Reference proteome</keyword>
<protein>
    <submittedName>
        <fullName evidence="3">Cardiolipin synthetase</fullName>
    </submittedName>
</protein>
<feature type="transmembrane region" description="Helical" evidence="1">
    <location>
        <begin position="38"/>
        <end position="59"/>
    </location>
</feature>
<dbReference type="Gene3D" id="3.30.870.10">
    <property type="entry name" value="Endonuclease Chain A"/>
    <property type="match status" value="2"/>
</dbReference>
<feature type="transmembrane region" description="Helical" evidence="1">
    <location>
        <begin position="7"/>
        <end position="32"/>
    </location>
</feature>
<dbReference type="SMART" id="SM00155">
    <property type="entry name" value="PLDc"/>
    <property type="match status" value="2"/>
</dbReference>
<dbReference type="EMBL" id="FM864216">
    <property type="protein sequence ID" value="CAT05355.1"/>
    <property type="molecule type" value="Genomic_DNA"/>
</dbReference>
<dbReference type="PANTHER" id="PTHR21248">
    <property type="entry name" value="CARDIOLIPIN SYNTHASE"/>
    <property type="match status" value="1"/>
</dbReference>
<dbReference type="eggNOG" id="COG1502">
    <property type="taxonomic scope" value="Bacteria"/>
</dbReference>
<evidence type="ECO:0000259" key="2">
    <source>
        <dbReference type="PROSITE" id="PS50035"/>
    </source>
</evidence>